<sequence>MPNWDSPYRGIMSQGLEGEPVWVGFMSGVFMPPEQHFDKRVEQMSADWNSRFHGIDTLYRTVFHKLLEFRITNFPPKIDSLPLDKLPEPGPDDVIWKDWERFPATDTYNIYAFNTPSWLELHAVADEKILLFPYRKLGTLSISHVAFSTDKTLACYLYEMRGYSVYKYGVVFARKVNDKWKREGDRWLSIT</sequence>
<accession>A0A3P1BQ62</accession>
<dbReference type="OrthoDB" id="951336at2"/>
<comment type="caution">
    <text evidence="1">The sequence shown here is derived from an EMBL/GenBank/DDBJ whole genome shotgun (WGS) entry which is preliminary data.</text>
</comment>
<dbReference type="EMBL" id="RQJO01000009">
    <property type="protein sequence ID" value="RRB02804.1"/>
    <property type="molecule type" value="Genomic_DNA"/>
</dbReference>
<keyword evidence="2" id="KW-1185">Reference proteome</keyword>
<protein>
    <submittedName>
        <fullName evidence="1">Uncharacterized protein</fullName>
    </submittedName>
</protein>
<reference evidence="1 2" key="1">
    <citation type="submission" date="2018-11" db="EMBL/GenBank/DDBJ databases">
        <authorList>
            <person name="Zhou Z."/>
            <person name="Wang G."/>
        </authorList>
    </citation>
    <scope>NUCLEOTIDE SEQUENCE [LARGE SCALE GENOMIC DNA]</scope>
    <source>
        <strain evidence="1 2">KCTC52004</strain>
    </source>
</reference>
<evidence type="ECO:0000313" key="1">
    <source>
        <dbReference type="EMBL" id="RRB02804.1"/>
    </source>
</evidence>
<dbReference type="Proteomes" id="UP000271925">
    <property type="component" value="Unassembled WGS sequence"/>
</dbReference>
<organism evidence="1 2">
    <name type="scientific">Larkinella rosea</name>
    <dbReference type="NCBI Taxonomy" id="2025312"/>
    <lineage>
        <taxon>Bacteria</taxon>
        <taxon>Pseudomonadati</taxon>
        <taxon>Bacteroidota</taxon>
        <taxon>Cytophagia</taxon>
        <taxon>Cytophagales</taxon>
        <taxon>Spirosomataceae</taxon>
        <taxon>Larkinella</taxon>
    </lineage>
</organism>
<proteinExistence type="predicted"/>
<evidence type="ECO:0000313" key="2">
    <source>
        <dbReference type="Proteomes" id="UP000271925"/>
    </source>
</evidence>
<dbReference type="AlphaFoldDB" id="A0A3P1BQ62"/>
<gene>
    <name evidence="1" type="ORF">EHT25_20405</name>
</gene>
<dbReference type="RefSeq" id="WP_124876967.1">
    <property type="nucleotide sequence ID" value="NZ_RQJO01000009.1"/>
</dbReference>
<name>A0A3P1BQ62_9BACT</name>